<dbReference type="EMBL" id="OU503043">
    <property type="protein sequence ID" value="CAI9766799.1"/>
    <property type="molecule type" value="Genomic_DNA"/>
</dbReference>
<evidence type="ECO:0000313" key="2">
    <source>
        <dbReference type="EMBL" id="CAI9766799.1"/>
    </source>
</evidence>
<organism evidence="2 3">
    <name type="scientific">Fraxinus pennsylvanica</name>
    <dbReference type="NCBI Taxonomy" id="56036"/>
    <lineage>
        <taxon>Eukaryota</taxon>
        <taxon>Viridiplantae</taxon>
        <taxon>Streptophyta</taxon>
        <taxon>Embryophyta</taxon>
        <taxon>Tracheophyta</taxon>
        <taxon>Spermatophyta</taxon>
        <taxon>Magnoliopsida</taxon>
        <taxon>eudicotyledons</taxon>
        <taxon>Gunneridae</taxon>
        <taxon>Pentapetalae</taxon>
        <taxon>asterids</taxon>
        <taxon>lamiids</taxon>
        <taxon>Lamiales</taxon>
        <taxon>Oleaceae</taxon>
        <taxon>Oleeae</taxon>
        <taxon>Fraxinus</taxon>
    </lineage>
</organism>
<gene>
    <name evidence="2" type="ORF">FPE_LOCUS14229</name>
</gene>
<evidence type="ECO:0000256" key="1">
    <source>
        <dbReference type="SAM" id="MobiDB-lite"/>
    </source>
</evidence>
<keyword evidence="3" id="KW-1185">Reference proteome</keyword>
<feature type="region of interest" description="Disordered" evidence="1">
    <location>
        <begin position="161"/>
        <end position="183"/>
    </location>
</feature>
<dbReference type="Proteomes" id="UP000834106">
    <property type="component" value="Chromosome 8"/>
</dbReference>
<sequence>MDDYIKFRFDKYWFPRCDAALTRKWLDKDCIRTEKDVTSPDGLLFDLGYLGSVEGVCKLPCDAVQNDPLPWRNIHIDHPLNDKITDDDLLRISNRAQGTLHSLSLVECRKITAAGLRRIFLSNPGLSEVVAVLKGETMIVNKKGYIGHFVERRPRIRINLNLPADDSQSETSNEDTADGYASD</sequence>
<name>A0AAD1ZC97_9LAMI</name>
<proteinExistence type="predicted"/>
<dbReference type="AlphaFoldDB" id="A0AAD1ZC97"/>
<reference evidence="2" key="1">
    <citation type="submission" date="2023-05" db="EMBL/GenBank/DDBJ databases">
        <authorList>
            <person name="Huff M."/>
        </authorList>
    </citation>
    <scope>NUCLEOTIDE SEQUENCE</scope>
</reference>
<accession>A0AAD1ZC97</accession>
<evidence type="ECO:0000313" key="3">
    <source>
        <dbReference type="Proteomes" id="UP000834106"/>
    </source>
</evidence>
<protein>
    <submittedName>
        <fullName evidence="2">Uncharacterized protein</fullName>
    </submittedName>
</protein>